<keyword evidence="2" id="KW-1185">Reference proteome</keyword>
<reference evidence="2" key="1">
    <citation type="journal article" date="2023" name="Hortic. Res.">
        <title>A chromosome-level phased genome enabling allele-level studies in sweet orange: a case study on citrus Huanglongbing tolerance.</title>
        <authorList>
            <person name="Wu B."/>
            <person name="Yu Q."/>
            <person name="Deng Z."/>
            <person name="Duan Y."/>
            <person name="Luo F."/>
            <person name="Gmitter F. Jr."/>
        </authorList>
    </citation>
    <scope>NUCLEOTIDE SEQUENCE [LARGE SCALE GENOMIC DNA]</scope>
    <source>
        <strain evidence="2">cv. Valencia</strain>
    </source>
</reference>
<name>A0ACB8MZ20_CITSI</name>
<comment type="caution">
    <text evidence="1">The sequence shown here is derived from an EMBL/GenBank/DDBJ whole genome shotgun (WGS) entry which is preliminary data.</text>
</comment>
<proteinExistence type="predicted"/>
<evidence type="ECO:0000313" key="1">
    <source>
        <dbReference type="EMBL" id="KAH9790579.1"/>
    </source>
</evidence>
<accession>A0ACB8MZ20</accession>
<organism evidence="1 2">
    <name type="scientific">Citrus sinensis</name>
    <name type="common">Sweet orange</name>
    <name type="synonym">Citrus aurantium var. sinensis</name>
    <dbReference type="NCBI Taxonomy" id="2711"/>
    <lineage>
        <taxon>Eukaryota</taxon>
        <taxon>Viridiplantae</taxon>
        <taxon>Streptophyta</taxon>
        <taxon>Embryophyta</taxon>
        <taxon>Tracheophyta</taxon>
        <taxon>Spermatophyta</taxon>
        <taxon>Magnoliopsida</taxon>
        <taxon>eudicotyledons</taxon>
        <taxon>Gunneridae</taxon>
        <taxon>Pentapetalae</taxon>
        <taxon>rosids</taxon>
        <taxon>malvids</taxon>
        <taxon>Sapindales</taxon>
        <taxon>Rutaceae</taxon>
        <taxon>Aurantioideae</taxon>
        <taxon>Citrus</taxon>
    </lineage>
</organism>
<dbReference type="Proteomes" id="UP000829398">
    <property type="component" value="Chromosome 2"/>
</dbReference>
<evidence type="ECO:0000313" key="2">
    <source>
        <dbReference type="Proteomes" id="UP000829398"/>
    </source>
</evidence>
<protein>
    <submittedName>
        <fullName evidence="1">Protein FAR1-RELATED SEQUENCE 5</fullName>
    </submittedName>
</protein>
<sequence>MSGASVSFADYAHNSTSSDHSRPPHLFSFANSEDCTDSDRPLSSFVSTERLSKCDVIGKEFSSIEHAEEFYFAYAKGIGFSGRRDIKRVNSKGNVTIRRWVCSKEGKRCKKFLNKSDRKRIAKPLTRVSCKAAFRIGFNHAKGVWVAREWIDTHNHALVPPIQVQFLRSCRNVSDADYATASVLYHFGMKPSRIHELMAERSGGYEHVGFIRNDLGNRLYSGRRQQIVETDSETMLSMLRRKQDTDTGFYYQYTLDSENRLSDIFWCDSGMRANFHYFGDVLTFDSTYKTNAYNKPLVLFVGVNHHMRSTLFGFALLSSETEDKYIWLLRTFISAMDGKLPVSVVTDGDKAIRNAIRTVLPDVSHRLCCWHLERNATTNISNPSFTSAFKDVMLDYMTEDEFQLKWDEMVARFNLNNNEWISKLYTYRHMWAETFLRHKFFGGLRSNQRCESMNAYLNQYVGGKMMLFEFVMEMDLLIARQRYKEAEDDHLSCHTCPVLVTHFHQHYEKQAASVYTRRVFNRVLEELHEDGLLYISNIMSDIGRRVYDIKKFRAENRSWRVIFHESDSRVVCTCNLMQTLGIPCSHCFAVIKAENLSEIPMCMILPRWTKDAKSPKIDLQNSCGNPSLSEAVRVGSLTIACRNLIHFAAKSIDGYNDVIEVIRELTLRAQDALATDGIPGHSTKTTHGGDVIKDPLLVKSKGSSKSTFAKKQRVCGVCHQPGHTKRKCPQVGRANGKNDNDNASFNTDFISENTMNMTAAASLNFSPHEDGISRGTVDFVWSALNKFDGQFNSGLSFP</sequence>
<gene>
    <name evidence="1" type="ORF">KPL71_003449</name>
</gene>
<dbReference type="EMBL" id="CM039171">
    <property type="protein sequence ID" value="KAH9790579.1"/>
    <property type="molecule type" value="Genomic_DNA"/>
</dbReference>